<protein>
    <recommendedName>
        <fullName evidence="4">Lipoprotein</fullName>
    </recommendedName>
</protein>
<name>A0A1H9GMB0_9SPIR</name>
<evidence type="ECO:0000256" key="1">
    <source>
        <dbReference type="SAM" id="Coils"/>
    </source>
</evidence>
<evidence type="ECO:0000313" key="3">
    <source>
        <dbReference type="Proteomes" id="UP000182360"/>
    </source>
</evidence>
<organism evidence="2 3">
    <name type="scientific">Treponema bryantii</name>
    <dbReference type="NCBI Taxonomy" id="163"/>
    <lineage>
        <taxon>Bacteria</taxon>
        <taxon>Pseudomonadati</taxon>
        <taxon>Spirochaetota</taxon>
        <taxon>Spirochaetia</taxon>
        <taxon>Spirochaetales</taxon>
        <taxon>Treponemataceae</taxon>
        <taxon>Treponema</taxon>
    </lineage>
</organism>
<evidence type="ECO:0008006" key="4">
    <source>
        <dbReference type="Google" id="ProtNLM"/>
    </source>
</evidence>
<evidence type="ECO:0000313" key="2">
    <source>
        <dbReference type="EMBL" id="SEQ51144.1"/>
    </source>
</evidence>
<proteinExistence type="predicted"/>
<dbReference type="Proteomes" id="UP000182360">
    <property type="component" value="Unassembled WGS sequence"/>
</dbReference>
<accession>A0A1H9GMB0</accession>
<dbReference type="OrthoDB" id="9823516at2"/>
<sequence length="340" mass="40869">MKLKNVLTIFCLSIVFIGCNSKEIDELMKKNESIEKENKKLFNSIQKLETENRKLKEKKDEKNQFGSPEFVYDFKINTIIESIFKDFHYEFPEIINLDNVKKYTYDVSKFSEEEKKFYENHVGCYLTKNELTKEYISSNLSCFRINFIENDIVFWGFTKSTNGIHYNADEKKFYDYETYSTMPIDNISEYNSSYFDQNKYVKLTDYDIVENCLKEKKQKLNRKPLDKIEENKIREILIGFYSFLGQKSFNTLLDTYFITDINREKYLESFLIDYSDLKYQNAPFEIYVNTFFNDDIDKYEKDTILVELMYSHPINYVSFAIKEIEGKYKIVKYIGIYDEE</sequence>
<reference evidence="2 3" key="1">
    <citation type="submission" date="2016-10" db="EMBL/GenBank/DDBJ databases">
        <authorList>
            <person name="de Groot N.N."/>
        </authorList>
    </citation>
    <scope>NUCLEOTIDE SEQUENCE [LARGE SCALE GENOMIC DNA]</scope>
    <source>
        <strain evidence="2 3">B25</strain>
    </source>
</reference>
<dbReference type="EMBL" id="FOFU01000005">
    <property type="protein sequence ID" value="SEQ51144.1"/>
    <property type="molecule type" value="Genomic_DNA"/>
</dbReference>
<keyword evidence="1" id="KW-0175">Coiled coil</keyword>
<gene>
    <name evidence="2" type="ORF">SAMN04487977_10556</name>
</gene>
<dbReference type="AlphaFoldDB" id="A0A1H9GMB0"/>
<dbReference type="PROSITE" id="PS51257">
    <property type="entry name" value="PROKAR_LIPOPROTEIN"/>
    <property type="match status" value="1"/>
</dbReference>
<keyword evidence="3" id="KW-1185">Reference proteome</keyword>
<dbReference type="RefSeq" id="WP_074643703.1">
    <property type="nucleotide sequence ID" value="NZ_FOFU01000005.1"/>
</dbReference>
<feature type="coiled-coil region" evidence="1">
    <location>
        <begin position="24"/>
        <end position="65"/>
    </location>
</feature>